<dbReference type="CDD" id="cd09272">
    <property type="entry name" value="RNase_HI_RT_Ty1"/>
    <property type="match status" value="1"/>
</dbReference>
<dbReference type="InterPro" id="IPR013103">
    <property type="entry name" value="RVT_2"/>
</dbReference>
<comment type="caution">
    <text evidence="4">The sequence shown here is derived from an EMBL/GenBank/DDBJ whole genome shotgun (WGS) entry which is preliminary data.</text>
</comment>
<evidence type="ECO:0000259" key="3">
    <source>
        <dbReference type="PROSITE" id="PS50994"/>
    </source>
</evidence>
<organism evidence="4 5">
    <name type="scientific">Vitis vinifera</name>
    <name type="common">Grape</name>
    <dbReference type="NCBI Taxonomy" id="29760"/>
    <lineage>
        <taxon>Eukaryota</taxon>
        <taxon>Viridiplantae</taxon>
        <taxon>Streptophyta</taxon>
        <taxon>Embryophyta</taxon>
        <taxon>Tracheophyta</taxon>
        <taxon>Spermatophyta</taxon>
        <taxon>Magnoliopsida</taxon>
        <taxon>eudicotyledons</taxon>
        <taxon>Gunneridae</taxon>
        <taxon>Pentapetalae</taxon>
        <taxon>rosids</taxon>
        <taxon>Vitales</taxon>
        <taxon>Vitaceae</taxon>
        <taxon>Viteae</taxon>
        <taxon>Vitis</taxon>
    </lineage>
</organism>
<dbReference type="PANTHER" id="PTHR11439:SF489">
    <property type="entry name" value="RNA-DIRECTED DNA POLYMERASE"/>
    <property type="match status" value="1"/>
</dbReference>
<dbReference type="AlphaFoldDB" id="A0A438DK95"/>
<dbReference type="InterPro" id="IPR001584">
    <property type="entry name" value="Integrase_cat-core"/>
</dbReference>
<evidence type="ECO:0000256" key="1">
    <source>
        <dbReference type="PROSITE-ProRule" id="PRU00047"/>
    </source>
</evidence>
<dbReference type="GO" id="GO:0015074">
    <property type="term" value="P:DNA integration"/>
    <property type="evidence" value="ECO:0007669"/>
    <property type="project" value="InterPro"/>
</dbReference>
<name>A0A438DK95_VITVI</name>
<protein>
    <submittedName>
        <fullName evidence="4">Retrovirus-related Pol polyprotein from transposon RE2</fullName>
    </submittedName>
</protein>
<keyword evidence="1" id="KW-0862">Zinc</keyword>
<dbReference type="InterPro" id="IPR057670">
    <property type="entry name" value="SH3_retrovirus"/>
</dbReference>
<dbReference type="InterPro" id="IPR043502">
    <property type="entry name" value="DNA/RNA_pol_sf"/>
</dbReference>
<dbReference type="GO" id="GO:0003676">
    <property type="term" value="F:nucleic acid binding"/>
    <property type="evidence" value="ECO:0007669"/>
    <property type="project" value="InterPro"/>
</dbReference>
<dbReference type="GO" id="GO:0008270">
    <property type="term" value="F:zinc ion binding"/>
    <property type="evidence" value="ECO:0007669"/>
    <property type="project" value="UniProtKB-KW"/>
</dbReference>
<reference evidence="4 5" key="1">
    <citation type="journal article" date="2018" name="PLoS Genet.">
        <title>Population sequencing reveals clonal diversity and ancestral inbreeding in the grapevine cultivar Chardonnay.</title>
        <authorList>
            <person name="Roach M.J."/>
            <person name="Johnson D.L."/>
            <person name="Bohlmann J."/>
            <person name="van Vuuren H.J."/>
            <person name="Jones S.J."/>
            <person name="Pretorius I.S."/>
            <person name="Schmidt S.A."/>
            <person name="Borneman A.R."/>
        </authorList>
    </citation>
    <scope>NUCLEOTIDE SEQUENCE [LARGE SCALE GENOMIC DNA]</scope>
    <source>
        <strain evidence="5">cv. Chardonnay</strain>
        <tissue evidence="4">Leaf</tissue>
    </source>
</reference>
<dbReference type="Pfam" id="PF07727">
    <property type="entry name" value="RVT_2"/>
    <property type="match status" value="1"/>
</dbReference>
<evidence type="ECO:0000259" key="2">
    <source>
        <dbReference type="PROSITE" id="PS50158"/>
    </source>
</evidence>
<feature type="domain" description="Integrase catalytic" evidence="3">
    <location>
        <begin position="165"/>
        <end position="341"/>
    </location>
</feature>
<proteinExistence type="predicted"/>
<keyword evidence="1" id="KW-0863">Zinc-finger</keyword>
<dbReference type="SUPFAM" id="SSF56672">
    <property type="entry name" value="DNA/RNA polymerases"/>
    <property type="match status" value="1"/>
</dbReference>
<dbReference type="InterPro" id="IPR012337">
    <property type="entry name" value="RNaseH-like_sf"/>
</dbReference>
<dbReference type="InterPro" id="IPR036397">
    <property type="entry name" value="RNaseH_sf"/>
</dbReference>
<dbReference type="PROSITE" id="PS50158">
    <property type="entry name" value="ZF_CCHC"/>
    <property type="match status" value="1"/>
</dbReference>
<keyword evidence="1" id="KW-0479">Metal-binding</keyword>
<dbReference type="PANTHER" id="PTHR11439">
    <property type="entry name" value="GAG-POL-RELATED RETROTRANSPOSON"/>
    <property type="match status" value="1"/>
</dbReference>
<feature type="domain" description="CCHC-type" evidence="2">
    <location>
        <begin position="119"/>
        <end position="134"/>
    </location>
</feature>
<sequence>MPSHLEGASSRAPMNEDDCADKILDGLGDDYKELIVPNLNPLIFQPQQILQIVTLQVGSHLSTLVIPTIISVHQHTLVTTEQIGVPHLIPTIAPPAFPNVGQNSSRSQRPPSRPYLGYCQICGIQGHTAKRCPSFRLVPNQLNTSPVAPVNNTLTPWQPRAHFAANTTPTTSQWLLDNGVSHHVIADLSNLSLHTPYTGSNDIMIGTSHGDNPFEGSHEGWGKSEVKDVFIRFKAIVETHFQKKIYTLYSDNGGEYLALKTFLTTHGITHLTTPPHTPEHNGYSEKHHRHIVETGLTLLSHASLPLTFWTHAFAIAVYLINRMPTPTLNLSSPYENIFGSSPNYSKLRIFDCLCYPWLRPYSSHKLESRSKPCIFLGYSLTQTAYLCYHPPISRMYVSRYVKFVGFVFPSLTLSMPSACPQPDTISIWIPPIITVPTNQASTGTFNPSSAVQPQGQPSCDALFLATNTTPHISHESTIQPTISLPSPKIQPTTSMLSPNTQPNTSIPVHNTTSQPLPIHSMTTRAKNNIRKPIQKLNLSTQLSHPCDVEPTTVTQALKDPQWRRAMHKARLVVKGFHQRPGIDYHDTFSPVVKPTTIRLVLSLAVSRGWSLRQLDVNNAFLQGHLSEDVYMSQPPGFVDLDNPTHVCKLWKAIYGLKQAPRAWYHELRKFLIASGFYNCHADTSLFVLNTSGNLLYLLVYVDDIILTVIPNDHGILLSQRSYIVDLLTHTKMMDAKPIHTPLPTNPPITLHSGSPLKAPTEYRTIVGSLQYLLITRPDIAFAVNKLSQYMHQPTTKHWILVKCLLCYLCGSSSDGIQLYHDSPLFLHAFADAGPLSLHAFSDFDWAVNKDDFTSTSAYVAYIGRNPISWSSKKQRTVAGSSTEAECRSVAATTAELNWVSSLLTELGVVLPQSLVIYCDNIGATNLCSNPVFHSRMKHVAIDFHFIREQVQNGTLRVSHVSSDD</sequence>
<evidence type="ECO:0000313" key="5">
    <source>
        <dbReference type="Proteomes" id="UP000288805"/>
    </source>
</evidence>
<gene>
    <name evidence="4" type="primary">RE2_642</name>
    <name evidence="4" type="ORF">CK203_084643</name>
</gene>
<dbReference type="InterPro" id="IPR001878">
    <property type="entry name" value="Znf_CCHC"/>
</dbReference>
<dbReference type="Gene3D" id="3.30.420.10">
    <property type="entry name" value="Ribonuclease H-like superfamily/Ribonuclease H"/>
    <property type="match status" value="1"/>
</dbReference>
<dbReference type="PROSITE" id="PS50994">
    <property type="entry name" value="INTEGRASE"/>
    <property type="match status" value="1"/>
</dbReference>
<evidence type="ECO:0000313" key="4">
    <source>
        <dbReference type="EMBL" id="RVW35905.1"/>
    </source>
</evidence>
<dbReference type="Proteomes" id="UP000288805">
    <property type="component" value="Unassembled WGS sequence"/>
</dbReference>
<dbReference type="EMBL" id="QGNW01001591">
    <property type="protein sequence ID" value="RVW35905.1"/>
    <property type="molecule type" value="Genomic_DNA"/>
</dbReference>
<accession>A0A438DK95</accession>
<dbReference type="SUPFAM" id="SSF53098">
    <property type="entry name" value="Ribonuclease H-like"/>
    <property type="match status" value="1"/>
</dbReference>
<dbReference type="Pfam" id="PF25597">
    <property type="entry name" value="SH3_retrovirus"/>
    <property type="match status" value="1"/>
</dbReference>